<name>A0A7M2Z156_9ACTN</name>
<proteinExistence type="predicted"/>
<organism evidence="1 2">
    <name type="scientific">Gaiella occulta</name>
    <dbReference type="NCBI Taxonomy" id="1002870"/>
    <lineage>
        <taxon>Bacteria</taxon>
        <taxon>Bacillati</taxon>
        <taxon>Actinomycetota</taxon>
        <taxon>Thermoleophilia</taxon>
        <taxon>Gaiellales</taxon>
        <taxon>Gaiellaceae</taxon>
        <taxon>Gaiella</taxon>
    </lineage>
</organism>
<keyword evidence="2" id="KW-1185">Reference proteome</keyword>
<reference evidence="2" key="2">
    <citation type="journal article" date="2019" name="MicrobiologyOpen">
        <title>High-quality draft genome sequence of Gaiella occulta isolated from a 150 meter deep mineral water borehole and comparison with the genome sequences of other deep-branching lineages of the phylum Actinobacteria.</title>
        <authorList>
            <person name="Severino R."/>
            <person name="Froufe H.J.C."/>
            <person name="Barroso C."/>
            <person name="Albuquerque L."/>
            <person name="Lobo-da-Cunha A."/>
            <person name="da Costa M.S."/>
            <person name="Egas C."/>
        </authorList>
    </citation>
    <scope>NUCLEOTIDE SEQUENCE [LARGE SCALE GENOMIC DNA]</scope>
    <source>
        <strain evidence="2">F2-233</strain>
    </source>
</reference>
<evidence type="ECO:0000313" key="1">
    <source>
        <dbReference type="EMBL" id="RDI76077.1"/>
    </source>
</evidence>
<gene>
    <name evidence="1" type="ORF">Gocc_0496</name>
</gene>
<reference evidence="1 2" key="1">
    <citation type="submission" date="2018-07" db="EMBL/GenBank/DDBJ databases">
        <title>High-quality-draft genome sequence of Gaiella occulta.</title>
        <authorList>
            <person name="Severino R."/>
            <person name="Froufe H.J.C."/>
            <person name="Rainey F.A."/>
            <person name="Barroso C."/>
            <person name="Albuquerque L."/>
            <person name="Lobo-Da-Cunha A."/>
            <person name="Da Costa M.S."/>
            <person name="Egas C."/>
        </authorList>
    </citation>
    <scope>NUCLEOTIDE SEQUENCE [LARGE SCALE GENOMIC DNA]</scope>
    <source>
        <strain evidence="1 2">F2-233</strain>
    </source>
</reference>
<protein>
    <recommendedName>
        <fullName evidence="3">Abi-like protein</fullName>
    </recommendedName>
</protein>
<dbReference type="AlphaFoldDB" id="A0A7M2Z156"/>
<evidence type="ECO:0000313" key="2">
    <source>
        <dbReference type="Proteomes" id="UP000254134"/>
    </source>
</evidence>
<sequence length="184" mass="20495">MARRQLGRDVVSRDDVIAHLMLGFWVHRCPKALLADSGVDMWKLVASNYSAPLDSAEELAKVMAKLLRMRNRVAHHEALLFRAKHVFRRNGEAKQGADLVTSLLSAIPPFLKEVELTVRTAEILAPMATKSLASVLDNVRADIGPIEASLTAERRRLREVRDARLAARLAELTRREEEGPSQAA</sequence>
<evidence type="ECO:0008006" key="3">
    <source>
        <dbReference type="Google" id="ProtNLM"/>
    </source>
</evidence>
<accession>A0A7M2Z156</accession>
<comment type="caution">
    <text evidence="1">The sequence shown here is derived from an EMBL/GenBank/DDBJ whole genome shotgun (WGS) entry which is preliminary data.</text>
</comment>
<dbReference type="Proteomes" id="UP000254134">
    <property type="component" value="Unassembled WGS sequence"/>
</dbReference>
<dbReference type="EMBL" id="QQZY01000001">
    <property type="protein sequence ID" value="RDI76077.1"/>
    <property type="molecule type" value="Genomic_DNA"/>
</dbReference>